<proteinExistence type="predicted"/>
<feature type="domain" description="Transposase IS66 central" evidence="1">
    <location>
        <begin position="3"/>
        <end position="59"/>
    </location>
</feature>
<accession>A0A3E0M595</accession>
<dbReference type="EMBL" id="QQWD01000005">
    <property type="protein sequence ID" value="REJ54582.1"/>
    <property type="molecule type" value="Genomic_DNA"/>
</dbReference>
<dbReference type="AlphaFoldDB" id="A0A3E0M595"/>
<evidence type="ECO:0000313" key="3">
    <source>
        <dbReference type="Proteomes" id="UP000257002"/>
    </source>
</evidence>
<evidence type="ECO:0000259" key="1">
    <source>
        <dbReference type="Pfam" id="PF03050"/>
    </source>
</evidence>
<reference evidence="2 3" key="1">
    <citation type="submission" date="2017-10" db="EMBL/GenBank/DDBJ databases">
        <title>A large-scale comparative metagenomic study reveals the eutrophication-driven functional interactions in six Microcystis-epibionts communities.</title>
        <authorList>
            <person name="Li Q."/>
            <person name="Lin F."/>
        </authorList>
    </citation>
    <scope>NUCLEOTIDE SEQUENCE [LARGE SCALE GENOMIC DNA]</scope>
    <source>
        <strain evidence="2">TW10</strain>
    </source>
</reference>
<dbReference type="InterPro" id="IPR004291">
    <property type="entry name" value="Transposase_IS66_central"/>
</dbReference>
<dbReference type="Pfam" id="PF03050">
    <property type="entry name" value="DDE_Tnp_IS66"/>
    <property type="match status" value="1"/>
</dbReference>
<protein>
    <recommendedName>
        <fullName evidence="1">Transposase IS66 central domain-containing protein</fullName>
    </recommendedName>
</protein>
<sequence length="74" mass="8463">MGENFSGILNSDRYNAYNWVDVAQRQLCWAHLKREFTKISERQGVSRQLGRDLRASIEKVVSPLPASARWNSGP</sequence>
<dbReference type="Proteomes" id="UP000257002">
    <property type="component" value="Unassembled WGS sequence"/>
</dbReference>
<organism evidence="2 3">
    <name type="scientific">Microcystis wesenbergii TW10</name>
    <dbReference type="NCBI Taxonomy" id="2060474"/>
    <lineage>
        <taxon>Bacteria</taxon>
        <taxon>Bacillati</taxon>
        <taxon>Cyanobacteriota</taxon>
        <taxon>Cyanophyceae</taxon>
        <taxon>Oscillatoriophycideae</taxon>
        <taxon>Chroococcales</taxon>
        <taxon>Microcystaceae</taxon>
        <taxon>Microcystis</taxon>
    </lineage>
</organism>
<name>A0A3E0M595_9CHRO</name>
<comment type="caution">
    <text evidence="2">The sequence shown here is derived from an EMBL/GenBank/DDBJ whole genome shotgun (WGS) entry which is preliminary data.</text>
</comment>
<evidence type="ECO:0000313" key="2">
    <source>
        <dbReference type="EMBL" id="REJ54582.1"/>
    </source>
</evidence>
<gene>
    <name evidence="2" type="ORF">DWQ51_06490</name>
</gene>